<dbReference type="EMBL" id="BQKE01000001">
    <property type="protein sequence ID" value="GJM59861.1"/>
    <property type="molecule type" value="Genomic_DNA"/>
</dbReference>
<keyword evidence="2" id="KW-0812">Transmembrane</keyword>
<proteinExistence type="predicted"/>
<dbReference type="Proteomes" id="UP001310022">
    <property type="component" value="Unassembled WGS sequence"/>
</dbReference>
<feature type="signal peptide" evidence="3">
    <location>
        <begin position="1"/>
        <end position="25"/>
    </location>
</feature>
<accession>A0AAN5AJV9</accession>
<dbReference type="RefSeq" id="WP_338235785.1">
    <property type="nucleotide sequence ID" value="NZ_BQKE01000001.1"/>
</dbReference>
<evidence type="ECO:0000313" key="5">
    <source>
        <dbReference type="Proteomes" id="UP001310022"/>
    </source>
</evidence>
<dbReference type="PANTHER" id="PTHR40940">
    <property type="entry name" value="PROTEIN BATD-RELATED"/>
    <property type="match status" value="1"/>
</dbReference>
<feature type="chain" id="PRO_5042960468" description="Protein BatD" evidence="3">
    <location>
        <begin position="26"/>
        <end position="493"/>
    </location>
</feature>
<dbReference type="AlphaFoldDB" id="A0AAN5AJV9"/>
<keyword evidence="2" id="KW-0472">Membrane</keyword>
<reference evidence="4 5" key="1">
    <citation type="submission" date="2021-12" db="EMBL/GenBank/DDBJ databases">
        <title>Genome sequencing of bacteria with rrn-lacking chromosome and rrn-plasmid.</title>
        <authorList>
            <person name="Anda M."/>
            <person name="Iwasaki W."/>
        </authorList>
    </citation>
    <scope>NUCLEOTIDE SEQUENCE [LARGE SCALE GENOMIC DNA]</scope>
    <source>
        <strain evidence="4 5">NBRC 15940</strain>
    </source>
</reference>
<keyword evidence="2" id="KW-1133">Transmembrane helix</keyword>
<evidence type="ECO:0000256" key="3">
    <source>
        <dbReference type="SAM" id="SignalP"/>
    </source>
</evidence>
<dbReference type="InterPro" id="IPR025738">
    <property type="entry name" value="BatD"/>
</dbReference>
<sequence>MRCNSKISYVLFLVGLMLLPQYTMAQDEKVSLILGSSDIGMNQMYTITIQVENGRLKGYSDFPEIEGFVMRGTSSSSSTNIVNGQISSTQKLTQNYAPMREGTYRLSSFEMTVNNQKISSPGATIKVGPAKQQSRQRGFDPFGDPFGRDPFDDFFGRNNSQPQEFVDVKEDAFFALSTSKEEVYVGEGFNLSLAFYVAANNRAPMDFYQLPEQVAEMTKKIKPANCWEENFNIDRVQGIPVTINGKTYTQYKLYQATYFPLNTGEIDFPSLELKMIKYKVAKQQSFFGRNRKEDFKSFRSRSKKVKVKELPDHPLKDKVAVGRYRLTDKLSLKELDAGKSFEYAFTVSGRGNIAAIDQPIQADNKDIEFYPPNIRQNINRNNNRVTGSKTFTFYGIPREPGEYNLGDFFQWIYFDPDKEVYDTLRPKETIKVTGKSQQFLTIESNQLGSFYDKINLESNDLKPLQSPNYWRWIGNTLILLLMGTMAFFLIRKP</sequence>
<keyword evidence="5" id="KW-1185">Reference proteome</keyword>
<gene>
    <name evidence="4" type="ORF">PEDI_04130</name>
</gene>
<keyword evidence="3" id="KW-0732">Signal</keyword>
<evidence type="ECO:0008006" key="6">
    <source>
        <dbReference type="Google" id="ProtNLM"/>
    </source>
</evidence>
<protein>
    <recommendedName>
        <fullName evidence="6">Protein BatD</fullName>
    </recommendedName>
</protein>
<feature type="region of interest" description="Disordered" evidence="1">
    <location>
        <begin position="120"/>
        <end position="143"/>
    </location>
</feature>
<evidence type="ECO:0000313" key="4">
    <source>
        <dbReference type="EMBL" id="GJM59861.1"/>
    </source>
</evidence>
<dbReference type="Pfam" id="PF13584">
    <property type="entry name" value="BatD"/>
    <property type="match status" value="2"/>
</dbReference>
<name>A0AAN5AJV9_9BACT</name>
<evidence type="ECO:0000256" key="2">
    <source>
        <dbReference type="SAM" id="Phobius"/>
    </source>
</evidence>
<comment type="caution">
    <text evidence="4">The sequence shown here is derived from an EMBL/GenBank/DDBJ whole genome shotgun (WGS) entry which is preliminary data.</text>
</comment>
<dbReference type="PANTHER" id="PTHR40940:SF2">
    <property type="entry name" value="BATD"/>
    <property type="match status" value="1"/>
</dbReference>
<organism evidence="4 5">
    <name type="scientific">Persicobacter diffluens</name>
    <dbReference type="NCBI Taxonomy" id="981"/>
    <lineage>
        <taxon>Bacteria</taxon>
        <taxon>Pseudomonadati</taxon>
        <taxon>Bacteroidota</taxon>
        <taxon>Cytophagia</taxon>
        <taxon>Cytophagales</taxon>
        <taxon>Persicobacteraceae</taxon>
        <taxon>Persicobacter</taxon>
    </lineage>
</organism>
<feature type="transmembrane region" description="Helical" evidence="2">
    <location>
        <begin position="469"/>
        <end position="490"/>
    </location>
</feature>
<evidence type="ECO:0000256" key="1">
    <source>
        <dbReference type="SAM" id="MobiDB-lite"/>
    </source>
</evidence>